<evidence type="ECO:0000313" key="2">
    <source>
        <dbReference type="EMBL" id="KGO95172.1"/>
    </source>
</evidence>
<comment type="caution">
    <text evidence="2">The sequence shown here is derived from an EMBL/GenBank/DDBJ whole genome shotgun (WGS) entry which is preliminary data.</text>
</comment>
<name>A0A0A2MRB0_9FLAO</name>
<accession>A0A0A2MRB0</accession>
<evidence type="ECO:0008006" key="4">
    <source>
        <dbReference type="Google" id="ProtNLM"/>
    </source>
</evidence>
<dbReference type="Pfam" id="PF19515">
    <property type="entry name" value="DUF6048"/>
    <property type="match status" value="1"/>
</dbReference>
<dbReference type="RefSeq" id="WP_026992549.1">
    <property type="nucleotide sequence ID" value="NZ_JRLY01000001.1"/>
</dbReference>
<evidence type="ECO:0000313" key="3">
    <source>
        <dbReference type="Proteomes" id="UP000030111"/>
    </source>
</evidence>
<proteinExistence type="predicted"/>
<feature type="chain" id="PRO_5001992708" description="Outer membrane protein beta-barrel domain-containing protein" evidence="1">
    <location>
        <begin position="22"/>
        <end position="267"/>
    </location>
</feature>
<reference evidence="2 3" key="1">
    <citation type="submission" date="2013-09" db="EMBL/GenBank/DDBJ databases">
        <authorList>
            <person name="Zeng Z."/>
            <person name="Chen C."/>
        </authorList>
    </citation>
    <scope>NUCLEOTIDE SEQUENCE [LARGE SCALE GENOMIC DNA]</scope>
    <source>
        <strain evidence="2 3">WB 4.1-42</strain>
    </source>
</reference>
<organism evidence="2 3">
    <name type="scientific">Flavobacterium subsaxonicum WB 4.1-42 = DSM 21790</name>
    <dbReference type="NCBI Taxonomy" id="1121898"/>
    <lineage>
        <taxon>Bacteria</taxon>
        <taxon>Pseudomonadati</taxon>
        <taxon>Bacteroidota</taxon>
        <taxon>Flavobacteriia</taxon>
        <taxon>Flavobacteriales</taxon>
        <taxon>Flavobacteriaceae</taxon>
        <taxon>Flavobacterium</taxon>
    </lineage>
</organism>
<dbReference type="InterPro" id="IPR046111">
    <property type="entry name" value="DUF6048"/>
</dbReference>
<feature type="signal peptide" evidence="1">
    <location>
        <begin position="1"/>
        <end position="21"/>
    </location>
</feature>
<dbReference type="AlphaFoldDB" id="A0A0A2MRB0"/>
<keyword evidence="1" id="KW-0732">Signal</keyword>
<sequence length="267" mass="30366">MTYISRSIFSLLLCVSFSAFAQDPTELQVTPQNQTQQPADTVTPVRIERYGIRVGIDLHSLSRSFYNTDHKGLELVADYRLSKKYYAAAEIGNVDYTKDEAQLNFTTKGSYIKAGIDINAYDNWLDMENMVYIGFRYGFATFSQNLNSYKIYQNSDALGTADDQANYFDDVTVNANQKYSSLTAQWAEVVAGLKAEIFDNLYIGASIRLNYLISNKKPDTFDNLYIPGFNRTYDGSFGVGFNYTLSYFIPFYKKQNTPVFKEAKKKG</sequence>
<keyword evidence="3" id="KW-1185">Reference proteome</keyword>
<dbReference type="EMBL" id="JRLY01000001">
    <property type="protein sequence ID" value="KGO95172.1"/>
    <property type="molecule type" value="Genomic_DNA"/>
</dbReference>
<dbReference type="Proteomes" id="UP000030111">
    <property type="component" value="Unassembled WGS sequence"/>
</dbReference>
<evidence type="ECO:0000256" key="1">
    <source>
        <dbReference type="SAM" id="SignalP"/>
    </source>
</evidence>
<dbReference type="STRING" id="1121898.GCA_000422725_01168"/>
<dbReference type="eggNOG" id="ENOG502Z9BE">
    <property type="taxonomic scope" value="Bacteria"/>
</dbReference>
<protein>
    <recommendedName>
        <fullName evidence="4">Outer membrane protein beta-barrel domain-containing protein</fullName>
    </recommendedName>
</protein>
<gene>
    <name evidence="2" type="ORF">Q766_03495</name>
</gene>